<gene>
    <name evidence="2" type="ORF">AVDCRST_MAG07-1198</name>
</gene>
<accession>A0A6J4L1F7</accession>
<sequence length="305" mass="33737">MAVGSREPTIRQRAGRVLFRAAPLAYRVLHVYRHPLNRQHRVRAVGRLVRFELVCSVLGRPTRVPLGERSHLTVYADETNARKSVNHNPPNWPEMAFWQQRLRPGDLFVDVGSNIGIYTVLAQDLGARTISFEPDRRNCARLLENLGSNGYIGEVHNKAVADRPGVLRLTRGLDSFNHLLLDPPAAAGAVEVETVALDSVLGDRCAAGLKVDVEGAERLVLAGAERALREQRIALLQCEWSEGMAERTLGETRDAVAALLRAHGYVLHRLDDQGRPFVLDGDVPPGKDVFAAPRRLDGQPDAARR</sequence>
<dbReference type="SUPFAM" id="SSF53335">
    <property type="entry name" value="S-adenosyl-L-methionine-dependent methyltransferases"/>
    <property type="match status" value="1"/>
</dbReference>
<reference evidence="2" key="1">
    <citation type="submission" date="2020-02" db="EMBL/GenBank/DDBJ databases">
        <authorList>
            <person name="Meier V. D."/>
        </authorList>
    </citation>
    <scope>NUCLEOTIDE SEQUENCE</scope>
    <source>
        <strain evidence="2">AVDCRST_MAG07</strain>
    </source>
</reference>
<organism evidence="2">
    <name type="scientific">uncultured Frankineae bacterium</name>
    <dbReference type="NCBI Taxonomy" id="437475"/>
    <lineage>
        <taxon>Bacteria</taxon>
        <taxon>Bacillati</taxon>
        <taxon>Actinomycetota</taxon>
        <taxon>Actinomycetes</taxon>
        <taxon>Frankiales</taxon>
        <taxon>environmental samples</taxon>
    </lineage>
</organism>
<dbReference type="InterPro" id="IPR052514">
    <property type="entry name" value="SAM-dependent_MTase"/>
</dbReference>
<feature type="domain" description="Methyltransferase FkbM" evidence="1">
    <location>
        <begin position="110"/>
        <end position="266"/>
    </location>
</feature>
<dbReference type="EMBL" id="CADCUB010000055">
    <property type="protein sequence ID" value="CAA9319744.1"/>
    <property type="molecule type" value="Genomic_DNA"/>
</dbReference>
<dbReference type="Pfam" id="PF05050">
    <property type="entry name" value="Methyltransf_21"/>
    <property type="match status" value="1"/>
</dbReference>
<dbReference type="PANTHER" id="PTHR34203">
    <property type="entry name" value="METHYLTRANSFERASE, FKBM FAMILY PROTEIN"/>
    <property type="match status" value="1"/>
</dbReference>
<evidence type="ECO:0000313" key="2">
    <source>
        <dbReference type="EMBL" id="CAA9319744.1"/>
    </source>
</evidence>
<dbReference type="NCBIfam" id="TIGR01444">
    <property type="entry name" value="fkbM_fam"/>
    <property type="match status" value="1"/>
</dbReference>
<name>A0A6J4L1F7_9ACTN</name>
<protein>
    <recommendedName>
        <fullName evidence="1">Methyltransferase FkbM domain-containing protein</fullName>
    </recommendedName>
</protein>
<dbReference type="AlphaFoldDB" id="A0A6J4L1F7"/>
<dbReference type="PANTHER" id="PTHR34203:SF15">
    <property type="entry name" value="SLL1173 PROTEIN"/>
    <property type="match status" value="1"/>
</dbReference>
<dbReference type="InterPro" id="IPR006342">
    <property type="entry name" value="FkbM_mtfrase"/>
</dbReference>
<proteinExistence type="predicted"/>
<evidence type="ECO:0000259" key="1">
    <source>
        <dbReference type="Pfam" id="PF05050"/>
    </source>
</evidence>
<dbReference type="Gene3D" id="3.40.50.150">
    <property type="entry name" value="Vaccinia Virus protein VP39"/>
    <property type="match status" value="1"/>
</dbReference>
<dbReference type="InterPro" id="IPR029063">
    <property type="entry name" value="SAM-dependent_MTases_sf"/>
</dbReference>